<organism evidence="1 2">
    <name type="scientific">Candidatus Berkelbacteria bacterium Athens1014_28</name>
    <dbReference type="NCBI Taxonomy" id="2017145"/>
    <lineage>
        <taxon>Bacteria</taxon>
        <taxon>Candidatus Berkelbacteria</taxon>
    </lineage>
</organism>
<evidence type="ECO:0000313" key="2">
    <source>
        <dbReference type="Proteomes" id="UP000316495"/>
    </source>
</evidence>
<dbReference type="EMBL" id="VMGN01000007">
    <property type="protein sequence ID" value="TSC94722.1"/>
    <property type="molecule type" value="Genomic_DNA"/>
</dbReference>
<gene>
    <name evidence="1" type="ORF">Athens101428_183</name>
</gene>
<comment type="caution">
    <text evidence="1">The sequence shown here is derived from an EMBL/GenBank/DDBJ whole genome shotgun (WGS) entry which is preliminary data.</text>
</comment>
<reference evidence="1 2" key="1">
    <citation type="submission" date="2017-07" db="EMBL/GenBank/DDBJ databases">
        <title>Mechanisms for carbon and nitrogen cycling indicate functional differentiation within the Candidate Phyla Radiation.</title>
        <authorList>
            <person name="Danczak R.E."/>
            <person name="Johnston M.D."/>
            <person name="Kenah C."/>
            <person name="Slattery M."/>
            <person name="Wrighton K.C."/>
            <person name="Wilkins M.J."/>
        </authorList>
    </citation>
    <scope>NUCLEOTIDE SEQUENCE [LARGE SCALE GENOMIC DNA]</scope>
    <source>
        <strain evidence="1">Athens1014_28</strain>
    </source>
</reference>
<evidence type="ECO:0000313" key="1">
    <source>
        <dbReference type="EMBL" id="TSC94722.1"/>
    </source>
</evidence>
<sequence>MATATLEVKFRTDKGESSLNISVVAIENASDNILDVVCTEVAKKHCNESSCQFLELIDIESVTYKQGISA</sequence>
<accession>A0A554LPA7</accession>
<dbReference type="Proteomes" id="UP000316495">
    <property type="component" value="Unassembled WGS sequence"/>
</dbReference>
<proteinExistence type="predicted"/>
<protein>
    <submittedName>
        <fullName evidence="1">Uncharacterized protein</fullName>
    </submittedName>
</protein>
<name>A0A554LPA7_9BACT</name>
<dbReference type="AlphaFoldDB" id="A0A554LPA7"/>